<dbReference type="EMBL" id="LK022848">
    <property type="protein sequence ID" value="CDR10517.1"/>
    <property type="molecule type" value="Genomic_DNA"/>
</dbReference>
<reference evidence="4 5" key="2">
    <citation type="submission" date="2021-03" db="EMBL/GenBank/DDBJ databases">
        <title>Genomic Encyclopedia of Type Strains, Phase IV (KMG-IV): sequencing the most valuable type-strain genomes for metagenomic binning, comparative biology and taxonomic classification.</title>
        <authorList>
            <person name="Goeker M."/>
        </authorList>
    </citation>
    <scope>NUCLEOTIDE SEQUENCE [LARGE SCALE GENOMIC DNA]</scope>
    <source>
        <strain evidence="4 5">DSM 41954</strain>
    </source>
</reference>
<dbReference type="HOGENOM" id="CLU_079637_0_0_11"/>
<accession>A0A060ZW11</accession>
<evidence type="ECO:0000313" key="5">
    <source>
        <dbReference type="Proteomes" id="UP000756710"/>
    </source>
</evidence>
<protein>
    <recommendedName>
        <fullName evidence="2">DUF317 domain-containing protein</fullName>
    </recommendedName>
</protein>
<proteinExistence type="predicted"/>
<reference evidence="3" key="1">
    <citation type="submission" date="2014-05" db="EMBL/GenBank/DDBJ databases">
        <authorList>
            <person name="Horn Fabian"/>
        </authorList>
    </citation>
    <scope>NUCLEOTIDE SEQUENCE</scope>
</reference>
<dbReference type="InterPro" id="IPR005523">
    <property type="entry name" value="DUF317_SPDY"/>
</dbReference>
<dbReference type="RefSeq" id="WP_044576339.1">
    <property type="nucleotide sequence ID" value="NZ_BAABDR010000060.1"/>
</dbReference>
<dbReference type="Pfam" id="PF03771">
    <property type="entry name" value="SPDY"/>
    <property type="match status" value="1"/>
</dbReference>
<dbReference type="Proteomes" id="UP000756710">
    <property type="component" value="Unassembled WGS sequence"/>
</dbReference>
<dbReference type="AlphaFoldDB" id="A0A060ZW11"/>
<organism evidence="3">
    <name type="scientific">Streptomyces iranensis</name>
    <dbReference type="NCBI Taxonomy" id="576784"/>
    <lineage>
        <taxon>Bacteria</taxon>
        <taxon>Bacillati</taxon>
        <taxon>Actinomycetota</taxon>
        <taxon>Actinomycetes</taxon>
        <taxon>Kitasatosporales</taxon>
        <taxon>Streptomycetaceae</taxon>
        <taxon>Streptomyces</taxon>
        <taxon>Streptomyces violaceusniger group</taxon>
    </lineage>
</organism>
<gene>
    <name evidence="4" type="ORF">J2Z30_000576</name>
    <name evidence="3" type="ORF">SIRAN6968</name>
</gene>
<feature type="region of interest" description="Disordered" evidence="1">
    <location>
        <begin position="253"/>
        <end position="304"/>
    </location>
</feature>
<feature type="domain" description="DUF317" evidence="2">
    <location>
        <begin position="52"/>
        <end position="107"/>
    </location>
</feature>
<sequence length="304" mass="33326">MSDEPDDARWREYRVTPRYLAGSSYCGDPGFEPVGHWPHHSLDEGPCQLLVTSPDHRIKIGWFGDDFDLWKITAAEDPVSPPRWEATFNDTFPPEIVAGLTSALARDWAPDSDTFLTSPSMYWADSVQPLLDANWERLRTADPGTVELLAPDRKAGAFIDTQSYGSHDEEVLLWAGRPGSSTRAEATFTSGTPSHLIAATAVAMSDPAPVVRERHMIHRDVEHLVRLEPVEAKTQSRSGAPTPLDVKQAAVTAAVHRATHGQPSAARAHAARIRTTHPRPQPGVTHASPPRTGNPAQTASRPRR</sequence>
<feature type="compositionally biased region" description="Polar residues" evidence="1">
    <location>
        <begin position="294"/>
        <end position="304"/>
    </location>
</feature>
<evidence type="ECO:0000259" key="2">
    <source>
        <dbReference type="Pfam" id="PF03771"/>
    </source>
</evidence>
<evidence type="ECO:0000313" key="4">
    <source>
        <dbReference type="EMBL" id="MBP2059580.1"/>
    </source>
</evidence>
<keyword evidence="5" id="KW-1185">Reference proteome</keyword>
<evidence type="ECO:0000313" key="3">
    <source>
        <dbReference type="EMBL" id="CDR10517.1"/>
    </source>
</evidence>
<dbReference type="GeneID" id="32470581"/>
<name>A0A060ZW11_9ACTN</name>
<evidence type="ECO:0000256" key="1">
    <source>
        <dbReference type="SAM" id="MobiDB-lite"/>
    </source>
</evidence>
<dbReference type="EMBL" id="JAGGLR010000001">
    <property type="protein sequence ID" value="MBP2059580.1"/>
    <property type="molecule type" value="Genomic_DNA"/>
</dbReference>